<accession>A0ACC0UJQ6</accession>
<proteinExistence type="predicted"/>
<comment type="caution">
    <text evidence="1">The sequence shown here is derived from an EMBL/GenBank/DDBJ whole genome shotgun (WGS) entry which is preliminary data.</text>
</comment>
<organism evidence="1 2">
    <name type="scientific">Russula earlei</name>
    <dbReference type="NCBI Taxonomy" id="71964"/>
    <lineage>
        <taxon>Eukaryota</taxon>
        <taxon>Fungi</taxon>
        <taxon>Dikarya</taxon>
        <taxon>Basidiomycota</taxon>
        <taxon>Agaricomycotina</taxon>
        <taxon>Agaricomycetes</taxon>
        <taxon>Russulales</taxon>
        <taxon>Russulaceae</taxon>
        <taxon>Russula</taxon>
    </lineage>
</organism>
<gene>
    <name evidence="1" type="ORF">F5148DRAFT_376534</name>
</gene>
<reference evidence="1" key="1">
    <citation type="submission" date="2021-03" db="EMBL/GenBank/DDBJ databases">
        <title>Evolutionary priming and transition to the ectomycorrhizal habit in an iconic lineage of mushroom-forming fungi: is preadaptation a requirement?</title>
        <authorList>
            <consortium name="DOE Joint Genome Institute"/>
            <person name="Looney B.P."/>
            <person name="Miyauchi S."/>
            <person name="Morin E."/>
            <person name="Drula E."/>
            <person name="Courty P.E."/>
            <person name="Chicoki N."/>
            <person name="Fauchery L."/>
            <person name="Kohler A."/>
            <person name="Kuo A."/>
            <person name="LaButti K."/>
            <person name="Pangilinan J."/>
            <person name="Lipzen A."/>
            <person name="Riley R."/>
            <person name="Andreopoulos W."/>
            <person name="He G."/>
            <person name="Johnson J."/>
            <person name="Barry K.W."/>
            <person name="Grigoriev I.V."/>
            <person name="Nagy L."/>
            <person name="Hibbett D."/>
            <person name="Henrissat B."/>
            <person name="Matheny P.B."/>
            <person name="Labbe J."/>
            <person name="Martin A.F."/>
        </authorList>
    </citation>
    <scope>NUCLEOTIDE SEQUENCE</scope>
    <source>
        <strain evidence="1">BPL698</strain>
    </source>
</reference>
<name>A0ACC0UJQ6_9AGAM</name>
<evidence type="ECO:0000313" key="1">
    <source>
        <dbReference type="EMBL" id="KAI9511284.1"/>
    </source>
</evidence>
<keyword evidence="2" id="KW-1185">Reference proteome</keyword>
<dbReference type="Proteomes" id="UP001207468">
    <property type="component" value="Unassembled WGS sequence"/>
</dbReference>
<dbReference type="EMBL" id="JAGFNK010000024">
    <property type="protein sequence ID" value="KAI9511284.1"/>
    <property type="molecule type" value="Genomic_DNA"/>
</dbReference>
<evidence type="ECO:0000313" key="2">
    <source>
        <dbReference type="Proteomes" id="UP001207468"/>
    </source>
</evidence>
<protein>
    <submittedName>
        <fullName evidence="1">Uncharacterized protein</fullName>
    </submittedName>
</protein>
<sequence length="185" mass="21052">MADPFFFFSLSTWYLTHLLSTSACFWDLPGFYTLYAYLDRYLVGIKSTSLELTLRPIRYRNVRGGGAHRGLSRVRSGQFTGSVIKGRSGHSMMQLQHSDSGWAGAHAQPNWMGLDRTEPNWTGCCDLTVSAPARARAGAKMRLRRRARGPMGDLYVTPVRATPHRLQHVWWPSWWPPASVQHPYQ</sequence>